<dbReference type="OrthoDB" id="9805728at2"/>
<protein>
    <submittedName>
        <fullName evidence="2">MBL fold metallo-hydrolase</fullName>
    </submittedName>
</protein>
<evidence type="ECO:0000313" key="3">
    <source>
        <dbReference type="Proteomes" id="UP000265750"/>
    </source>
</evidence>
<dbReference type="Pfam" id="PF12706">
    <property type="entry name" value="Lactamase_B_2"/>
    <property type="match status" value="1"/>
</dbReference>
<proteinExistence type="predicted"/>
<dbReference type="RefSeq" id="WP_119541387.1">
    <property type="nucleotide sequence ID" value="NZ_QYRN01000011.1"/>
</dbReference>
<accession>A0A3A1WI91</accession>
<dbReference type="PANTHER" id="PTHR43546">
    <property type="entry name" value="UPF0173 METAL-DEPENDENT HYDROLASE MJ1163-RELATED"/>
    <property type="match status" value="1"/>
</dbReference>
<dbReference type="GO" id="GO:0016787">
    <property type="term" value="F:hydrolase activity"/>
    <property type="evidence" value="ECO:0007669"/>
    <property type="project" value="UniProtKB-KW"/>
</dbReference>
<dbReference type="AlphaFoldDB" id="A0A3A1WI91"/>
<evidence type="ECO:0000259" key="1">
    <source>
        <dbReference type="SMART" id="SM00849"/>
    </source>
</evidence>
<keyword evidence="3" id="KW-1185">Reference proteome</keyword>
<feature type="domain" description="Metallo-beta-lactamase" evidence="1">
    <location>
        <begin position="35"/>
        <end position="225"/>
    </location>
</feature>
<name>A0A3A1WI91_9HYPH</name>
<dbReference type="Gene3D" id="3.60.15.10">
    <property type="entry name" value="Ribonuclease Z/Hydroxyacylglutathione hydrolase-like"/>
    <property type="match status" value="1"/>
</dbReference>
<dbReference type="EMBL" id="QYRN01000011">
    <property type="protein sequence ID" value="RIX98195.1"/>
    <property type="molecule type" value="Genomic_DNA"/>
</dbReference>
<sequence>MSAHLTATTLSAPLAERLACEPLREAGEVALFWLGQAGFVLEAAGQRLLIDPYLSDSLAAKYAGSPTPHQRMMPIPVAPEAIGRVDAVLLTHRHTDHMDADTLQPLARRFRRLRFVAPAAEGAEALRRADIEPGRLLAVDAGERHDILPGIAIGVARAAHETLERDAEGCHRFLGFAVEAEGVTVFHSGDTVPFPGQAEEVAAFRPDIALLPVNGRSPALAAAGIAGNLDAAEAAELCRAAGIPAMLAHHYGMFAFNSAEPAAIDAVAATAAPLGMERARTGLEYRLRTAPRLG</sequence>
<gene>
    <name evidence="2" type="ORF">D3218_17595</name>
</gene>
<keyword evidence="2" id="KW-0378">Hydrolase</keyword>
<dbReference type="SUPFAM" id="SSF56281">
    <property type="entry name" value="Metallo-hydrolase/oxidoreductase"/>
    <property type="match status" value="1"/>
</dbReference>
<dbReference type="Proteomes" id="UP000265750">
    <property type="component" value="Unassembled WGS sequence"/>
</dbReference>
<organism evidence="2 3">
    <name type="scientific">Aureimonas flava</name>
    <dbReference type="NCBI Taxonomy" id="2320271"/>
    <lineage>
        <taxon>Bacteria</taxon>
        <taxon>Pseudomonadati</taxon>
        <taxon>Pseudomonadota</taxon>
        <taxon>Alphaproteobacteria</taxon>
        <taxon>Hyphomicrobiales</taxon>
        <taxon>Aurantimonadaceae</taxon>
        <taxon>Aureimonas</taxon>
    </lineage>
</organism>
<comment type="caution">
    <text evidence="2">The sequence shown here is derived from an EMBL/GenBank/DDBJ whole genome shotgun (WGS) entry which is preliminary data.</text>
</comment>
<dbReference type="InterPro" id="IPR036866">
    <property type="entry name" value="RibonucZ/Hydroxyglut_hydro"/>
</dbReference>
<dbReference type="InterPro" id="IPR050114">
    <property type="entry name" value="UPF0173_UPF0282_UlaG_hydrolase"/>
</dbReference>
<dbReference type="SMART" id="SM00849">
    <property type="entry name" value="Lactamase_B"/>
    <property type="match status" value="1"/>
</dbReference>
<evidence type="ECO:0000313" key="2">
    <source>
        <dbReference type="EMBL" id="RIX98195.1"/>
    </source>
</evidence>
<dbReference type="InterPro" id="IPR001279">
    <property type="entry name" value="Metallo-B-lactamas"/>
</dbReference>
<reference evidence="3" key="1">
    <citation type="submission" date="2018-09" db="EMBL/GenBank/DDBJ databases">
        <authorList>
            <person name="Tuo L."/>
        </authorList>
    </citation>
    <scope>NUCLEOTIDE SEQUENCE [LARGE SCALE GENOMIC DNA]</scope>
    <source>
        <strain evidence="3">M2BS4Y-1</strain>
    </source>
</reference>